<reference evidence="1" key="1">
    <citation type="journal article" date="2023" name="Science">
        <title>Genome structures resolve the early diversification of teleost fishes.</title>
        <authorList>
            <person name="Parey E."/>
            <person name="Louis A."/>
            <person name="Montfort J."/>
            <person name="Bouchez O."/>
            <person name="Roques C."/>
            <person name="Iampietro C."/>
            <person name="Lluch J."/>
            <person name="Castinel A."/>
            <person name="Donnadieu C."/>
            <person name="Desvignes T."/>
            <person name="Floi Bucao C."/>
            <person name="Jouanno E."/>
            <person name="Wen M."/>
            <person name="Mejri S."/>
            <person name="Dirks R."/>
            <person name="Jansen H."/>
            <person name="Henkel C."/>
            <person name="Chen W.J."/>
            <person name="Zahm M."/>
            <person name="Cabau C."/>
            <person name="Klopp C."/>
            <person name="Thompson A.W."/>
            <person name="Robinson-Rechavi M."/>
            <person name="Braasch I."/>
            <person name="Lecointre G."/>
            <person name="Bobe J."/>
            <person name="Postlethwait J.H."/>
            <person name="Berthelot C."/>
            <person name="Roest Crollius H."/>
            <person name="Guiguen Y."/>
        </authorList>
    </citation>
    <scope>NUCLEOTIDE SEQUENCE</scope>
    <source>
        <strain evidence="1">WJC10195</strain>
    </source>
</reference>
<dbReference type="AlphaFoldDB" id="A0A9Q1IZL7"/>
<organism evidence="1 2">
    <name type="scientific">Synaphobranchus kaupii</name>
    <name type="common">Kaup's arrowtooth eel</name>
    <dbReference type="NCBI Taxonomy" id="118154"/>
    <lineage>
        <taxon>Eukaryota</taxon>
        <taxon>Metazoa</taxon>
        <taxon>Chordata</taxon>
        <taxon>Craniata</taxon>
        <taxon>Vertebrata</taxon>
        <taxon>Euteleostomi</taxon>
        <taxon>Actinopterygii</taxon>
        <taxon>Neopterygii</taxon>
        <taxon>Teleostei</taxon>
        <taxon>Anguilliformes</taxon>
        <taxon>Synaphobranchidae</taxon>
        <taxon>Synaphobranchus</taxon>
    </lineage>
</organism>
<protein>
    <submittedName>
        <fullName evidence="1">Uncharacterized protein</fullName>
    </submittedName>
</protein>
<accession>A0A9Q1IZL7</accession>
<sequence>MNRESQSEGKTEVPFPPLNRRTLCLIQVPVYQKAHVTMVTELPIRTQQDPRWHYILATLQLFLSGRSSLHVLRLRFRELWKSASSNRTYLSHTTQRCRVSPATYLSNSVPL</sequence>
<proteinExistence type="predicted"/>
<evidence type="ECO:0000313" key="1">
    <source>
        <dbReference type="EMBL" id="KAJ8359282.1"/>
    </source>
</evidence>
<dbReference type="EMBL" id="JAINUF010000005">
    <property type="protein sequence ID" value="KAJ8359282.1"/>
    <property type="molecule type" value="Genomic_DNA"/>
</dbReference>
<dbReference type="Proteomes" id="UP001152622">
    <property type="component" value="Chromosome 5"/>
</dbReference>
<gene>
    <name evidence="1" type="ORF">SKAU_G00158070</name>
</gene>
<keyword evidence="2" id="KW-1185">Reference proteome</keyword>
<evidence type="ECO:0000313" key="2">
    <source>
        <dbReference type="Proteomes" id="UP001152622"/>
    </source>
</evidence>
<name>A0A9Q1IZL7_SYNKA</name>
<comment type="caution">
    <text evidence="1">The sequence shown here is derived from an EMBL/GenBank/DDBJ whole genome shotgun (WGS) entry which is preliminary data.</text>
</comment>